<dbReference type="Proteomes" id="UP001324115">
    <property type="component" value="Unassembled WGS sequence"/>
</dbReference>
<feature type="signal peptide" evidence="2">
    <location>
        <begin position="1"/>
        <end position="21"/>
    </location>
</feature>
<comment type="caution">
    <text evidence="3">The sequence shown here is derived from an EMBL/GenBank/DDBJ whole genome shotgun (WGS) entry which is preliminary data.</text>
</comment>
<proteinExistence type="predicted"/>
<keyword evidence="2" id="KW-0732">Signal</keyword>
<protein>
    <recommendedName>
        <fullName evidence="5">G-patch domain-containing protein</fullName>
    </recommendedName>
</protein>
<dbReference type="EMBL" id="JAXUIC010000003">
    <property type="protein sequence ID" value="KAK4595542.1"/>
    <property type="molecule type" value="Genomic_DNA"/>
</dbReference>
<organism evidence="3 4">
    <name type="scientific">Quercus rubra</name>
    <name type="common">Northern red oak</name>
    <name type="synonym">Quercus borealis</name>
    <dbReference type="NCBI Taxonomy" id="3512"/>
    <lineage>
        <taxon>Eukaryota</taxon>
        <taxon>Viridiplantae</taxon>
        <taxon>Streptophyta</taxon>
        <taxon>Embryophyta</taxon>
        <taxon>Tracheophyta</taxon>
        <taxon>Spermatophyta</taxon>
        <taxon>Magnoliopsida</taxon>
        <taxon>eudicotyledons</taxon>
        <taxon>Gunneridae</taxon>
        <taxon>Pentapetalae</taxon>
        <taxon>rosids</taxon>
        <taxon>fabids</taxon>
        <taxon>Fagales</taxon>
        <taxon>Fagaceae</taxon>
        <taxon>Quercus</taxon>
    </lineage>
</organism>
<evidence type="ECO:0008006" key="5">
    <source>
        <dbReference type="Google" id="ProtNLM"/>
    </source>
</evidence>
<evidence type="ECO:0000313" key="3">
    <source>
        <dbReference type="EMBL" id="KAK4595542.1"/>
    </source>
</evidence>
<feature type="region of interest" description="Disordered" evidence="1">
    <location>
        <begin position="300"/>
        <end position="329"/>
    </location>
</feature>
<accession>A0AAN7J2D7</accession>
<dbReference type="AlphaFoldDB" id="A0AAN7J2D7"/>
<name>A0AAN7J2D7_QUERU</name>
<gene>
    <name evidence="3" type="ORF">RGQ29_013855</name>
</gene>
<sequence>MDISACFNLLLGRLWIHSTGAVPSALYQKVRFPYKDSIITIFGDIQDNIGPIHGIQEEKSELFLSGFELEEVPAISWIKEETRECLPIDFDPYSNVQVIAMMKKMKYFPGMGLGRRNKGVHAFPHFSTSIPPFGLGYKPTNDELLENDSNKTARAKAKAQGLSFDPISMKPYTPTLNGKFVKEGCTHLYYGFPEPWYDFKTMKKMPGFEIFADCKIDDGEEVNALQDKREDWVCHMDPQAMKTLLGEHVLNMKKDEGDELPSIFPITSNLENWTIVEPLDELSKGYASDESWGVVMEEDVRSLEDQEEEEPVFQLPPPLARNNFDLWDD</sequence>
<feature type="chain" id="PRO_5043047787" description="G-patch domain-containing protein" evidence="2">
    <location>
        <begin position="22"/>
        <end position="329"/>
    </location>
</feature>
<evidence type="ECO:0000313" key="4">
    <source>
        <dbReference type="Proteomes" id="UP001324115"/>
    </source>
</evidence>
<evidence type="ECO:0000256" key="2">
    <source>
        <dbReference type="SAM" id="SignalP"/>
    </source>
</evidence>
<keyword evidence="4" id="KW-1185">Reference proteome</keyword>
<reference evidence="3 4" key="1">
    <citation type="journal article" date="2023" name="G3 (Bethesda)">
        <title>A haplotype-resolved chromosome-scale genome for Quercus rubra L. provides insights into the genetics of adaptive traits for red oak species.</title>
        <authorList>
            <person name="Kapoor B."/>
            <person name="Jenkins J."/>
            <person name="Schmutz J."/>
            <person name="Zhebentyayeva T."/>
            <person name="Kuelheim C."/>
            <person name="Coggeshall M."/>
            <person name="Heim C."/>
            <person name="Lasky J.R."/>
            <person name="Leites L."/>
            <person name="Islam-Faridi N."/>
            <person name="Romero-Severson J."/>
            <person name="DeLeo V.L."/>
            <person name="Lucas S.M."/>
            <person name="Lazic D."/>
            <person name="Gailing O."/>
            <person name="Carlson J."/>
            <person name="Staton M."/>
        </authorList>
    </citation>
    <scope>NUCLEOTIDE SEQUENCE [LARGE SCALE GENOMIC DNA]</scope>
    <source>
        <strain evidence="3">Pseudo-F2</strain>
    </source>
</reference>
<evidence type="ECO:0000256" key="1">
    <source>
        <dbReference type="SAM" id="MobiDB-lite"/>
    </source>
</evidence>